<keyword evidence="15" id="KW-1185">Reference proteome</keyword>
<dbReference type="AlphaFoldDB" id="A0A370GH24"/>
<feature type="domain" description="Tr-type G" evidence="13">
    <location>
        <begin position="355"/>
        <end position="524"/>
    </location>
</feature>
<dbReference type="RefSeq" id="WP_114834723.1">
    <property type="nucleotide sequence ID" value="NZ_LR699114.1"/>
</dbReference>
<dbReference type="PANTHER" id="PTHR43381:SF5">
    <property type="entry name" value="TR-TYPE G DOMAIN-CONTAINING PROTEIN"/>
    <property type="match status" value="1"/>
</dbReference>
<dbReference type="GO" id="GO:0003743">
    <property type="term" value="F:translation initiation factor activity"/>
    <property type="evidence" value="ECO:0007669"/>
    <property type="project" value="UniProtKB-UniRule"/>
</dbReference>
<feature type="region of interest" description="G-domain" evidence="9">
    <location>
        <begin position="358"/>
        <end position="506"/>
    </location>
</feature>
<dbReference type="Pfam" id="PF04760">
    <property type="entry name" value="IF2_N"/>
    <property type="match status" value="1"/>
</dbReference>
<dbReference type="InterPro" id="IPR006847">
    <property type="entry name" value="IF2_N"/>
</dbReference>
<dbReference type="FunFam" id="3.40.50.300:FF:000019">
    <property type="entry name" value="Translation initiation factor IF-2"/>
    <property type="match status" value="1"/>
</dbReference>
<dbReference type="Gene3D" id="2.40.30.10">
    <property type="entry name" value="Translation factors"/>
    <property type="match status" value="2"/>
</dbReference>
<comment type="similarity">
    <text evidence="2 9 10">Belongs to the TRAFAC class translation factor GTPase superfamily. Classic translation factor GTPase family. IF-2 subfamily.</text>
</comment>
<dbReference type="InterPro" id="IPR004161">
    <property type="entry name" value="EFTu-like_2"/>
</dbReference>
<dbReference type="InterPro" id="IPR036925">
    <property type="entry name" value="TIF_IF2_dom3_sf"/>
</dbReference>
<dbReference type="InterPro" id="IPR023115">
    <property type="entry name" value="TIF_IF2_dom3"/>
</dbReference>
<feature type="binding site" evidence="9">
    <location>
        <begin position="410"/>
        <end position="414"/>
    </location>
    <ligand>
        <name>GTP</name>
        <dbReference type="ChEBI" id="CHEBI:37565"/>
    </ligand>
</feature>
<evidence type="ECO:0000256" key="1">
    <source>
        <dbReference type="ARBA" id="ARBA00004496"/>
    </source>
</evidence>
<keyword evidence="6 9" id="KW-0547">Nucleotide-binding</keyword>
<evidence type="ECO:0000256" key="9">
    <source>
        <dbReference type="HAMAP-Rule" id="MF_00100"/>
    </source>
</evidence>
<dbReference type="NCBIfam" id="TIGR00487">
    <property type="entry name" value="IF-2"/>
    <property type="match status" value="1"/>
</dbReference>
<dbReference type="FunFam" id="2.40.30.10:FF:000007">
    <property type="entry name" value="Translation initiation factor IF-2"/>
    <property type="match status" value="1"/>
</dbReference>
<dbReference type="SUPFAM" id="SSF52156">
    <property type="entry name" value="Initiation factor IF2/eIF5b, domain 3"/>
    <property type="match status" value="1"/>
</dbReference>
<dbReference type="InterPro" id="IPR027417">
    <property type="entry name" value="P-loop_NTPase"/>
</dbReference>
<dbReference type="SUPFAM" id="SSF52540">
    <property type="entry name" value="P-loop containing nucleoside triphosphate hydrolases"/>
    <property type="match status" value="1"/>
</dbReference>
<name>A0A370GH24_9COXI</name>
<feature type="region of interest" description="Disordered" evidence="12">
    <location>
        <begin position="106"/>
        <end position="209"/>
    </location>
</feature>
<dbReference type="Gene3D" id="3.40.50.10050">
    <property type="entry name" value="Translation initiation factor IF- 2, domain 3"/>
    <property type="match status" value="1"/>
</dbReference>
<dbReference type="CDD" id="cd03702">
    <property type="entry name" value="IF2_mtIF2_II"/>
    <property type="match status" value="1"/>
</dbReference>
<comment type="caution">
    <text evidence="14">The sequence shown here is derived from an EMBL/GenBank/DDBJ whole genome shotgun (WGS) entry which is preliminary data.</text>
</comment>
<evidence type="ECO:0000256" key="4">
    <source>
        <dbReference type="ARBA" id="ARBA00022490"/>
    </source>
</evidence>
<evidence type="ECO:0000256" key="12">
    <source>
        <dbReference type="SAM" id="MobiDB-lite"/>
    </source>
</evidence>
<evidence type="ECO:0000256" key="10">
    <source>
        <dbReference type="RuleBase" id="RU000644"/>
    </source>
</evidence>
<evidence type="ECO:0000256" key="11">
    <source>
        <dbReference type="RuleBase" id="RU000645"/>
    </source>
</evidence>
<dbReference type="InterPro" id="IPR000795">
    <property type="entry name" value="T_Tr_GTP-bd_dom"/>
</dbReference>
<evidence type="ECO:0000259" key="13">
    <source>
        <dbReference type="PROSITE" id="PS51722"/>
    </source>
</evidence>
<comment type="subcellular location">
    <subcellularLocation>
        <location evidence="1 9 11">Cytoplasm</location>
    </subcellularLocation>
</comment>
<keyword evidence="4 9" id="KW-0963">Cytoplasm</keyword>
<keyword evidence="5 9" id="KW-0396">Initiation factor</keyword>
<evidence type="ECO:0000256" key="3">
    <source>
        <dbReference type="ARBA" id="ARBA00020675"/>
    </source>
</evidence>
<evidence type="ECO:0000256" key="8">
    <source>
        <dbReference type="ARBA" id="ARBA00023134"/>
    </source>
</evidence>
<sequence>MVKETEKKGVPIEQFAEEIGVKSVDRLHEQFKDAGIKVDKFINEDQMQKFLRYLQQHHGAKQEAAPDKIVLRRAKTSEIKLGGSHGAGKTVSIQVRKKRTYVKRALSEEETKGKPEEAKAEPVTLVEVSETPSGVTEIQAAKPEVVAEPTGEAQAVPAEAVSDQEAAAKTAEEKTAEEKAKPAVKRKEKFRDAEAEELESERKKKKKVRDASRVVEERNFEALLARGADLSRVLRHADDDLADTAVRRGGKMRAGAQPKVKVQAFTRPTAPVVREVEIPETINLGELAQRMSVKAAEVIKVLMKMGVMATINQTIDQDTAVLIVEEMGHKPKPVSSDAIEEALAKSVEVQGEAQLRPPVITIMGHVDHGKTTLLDYIRTTKVAASEAGGITQHIGAYHVQTPKGTITFLDTPGHAAFTAMRARGAKLTDIVILVVAADDGVMPQTVEAIQHAKAANVPIVVAMNKMDKPGIDPDRVKNELAKQGLIPEEWGGDTMFVPISAKTGMGIDNLLDSVLVQAEVLELKAVVDCPARGVVIESRLDRGRGAVMSVLVQQGTLRKGDIILAGLEYGRIRALFDETGKPIESAGPSIPAEVLGLSGVPQAGDDFIIVPDEKRAREVAAFRQAKHREVKLARQAPKLEDLLQRIEEEKTATTLNIILKADVLGSVEALKQALTELSTSEVKANVISSGIGGINESDVNLAIASKAIIIAFNVRANAEARKLMETNGVDVHYHNIIYDVINQVKKAMSGVLAPEIHERIVGLAEVREVFRSSKTGTIAGCMVLEGFVKRNFPIRVLRDNVVIFEGSLESLRRFKEDVSEVRAGMECGIAVKNYNDVRAGDQIEVFEKIEVKREV</sequence>
<dbReference type="FunFam" id="3.40.50.10050:FF:000001">
    <property type="entry name" value="Translation initiation factor IF-2"/>
    <property type="match status" value="1"/>
</dbReference>
<dbReference type="Proteomes" id="UP000254720">
    <property type="component" value="Unassembled WGS sequence"/>
</dbReference>
<dbReference type="NCBIfam" id="TIGR00231">
    <property type="entry name" value="small_GTP"/>
    <property type="match status" value="1"/>
</dbReference>
<dbReference type="PROSITE" id="PS01176">
    <property type="entry name" value="IF2"/>
    <property type="match status" value="1"/>
</dbReference>
<dbReference type="FunFam" id="2.40.30.10:FF:000008">
    <property type="entry name" value="Translation initiation factor IF-2"/>
    <property type="match status" value="1"/>
</dbReference>
<dbReference type="Gene3D" id="3.40.50.300">
    <property type="entry name" value="P-loop containing nucleotide triphosphate hydrolases"/>
    <property type="match status" value="1"/>
</dbReference>
<dbReference type="InterPro" id="IPR053905">
    <property type="entry name" value="EF-G-like_DII"/>
</dbReference>
<dbReference type="InterPro" id="IPR013575">
    <property type="entry name" value="IF2_assoc_dom_bac"/>
</dbReference>
<feature type="compositionally biased region" description="Basic and acidic residues" evidence="12">
    <location>
        <begin position="170"/>
        <end position="181"/>
    </location>
</feature>
<dbReference type="OrthoDB" id="9811804at2"/>
<feature type="binding site" evidence="9">
    <location>
        <begin position="464"/>
        <end position="467"/>
    </location>
    <ligand>
        <name>GTP</name>
        <dbReference type="ChEBI" id="CHEBI:37565"/>
    </ligand>
</feature>
<dbReference type="PROSITE" id="PS51722">
    <property type="entry name" value="G_TR_2"/>
    <property type="match status" value="1"/>
</dbReference>
<dbReference type="GO" id="GO:0005829">
    <property type="term" value="C:cytosol"/>
    <property type="evidence" value="ECO:0007669"/>
    <property type="project" value="TreeGrafter"/>
</dbReference>
<accession>A0A370GH24</accession>
<dbReference type="PANTHER" id="PTHR43381">
    <property type="entry name" value="TRANSLATION INITIATION FACTOR IF-2-RELATED"/>
    <property type="match status" value="1"/>
</dbReference>
<dbReference type="EMBL" id="QQAX01000015">
    <property type="protein sequence ID" value="RDI42459.1"/>
    <property type="molecule type" value="Genomic_DNA"/>
</dbReference>
<proteinExistence type="inferred from homology"/>
<evidence type="ECO:0000313" key="14">
    <source>
        <dbReference type="EMBL" id="RDI42459.1"/>
    </source>
</evidence>
<dbReference type="Pfam" id="PF08364">
    <property type="entry name" value="IF2_assoc"/>
    <property type="match status" value="1"/>
</dbReference>
<feature type="binding site" evidence="9">
    <location>
        <begin position="364"/>
        <end position="371"/>
    </location>
    <ligand>
        <name>GTP</name>
        <dbReference type="ChEBI" id="CHEBI:37565"/>
    </ligand>
</feature>
<organism evidence="14 15">
    <name type="scientific">Aquicella lusitana</name>
    <dbReference type="NCBI Taxonomy" id="254246"/>
    <lineage>
        <taxon>Bacteria</taxon>
        <taxon>Pseudomonadati</taxon>
        <taxon>Pseudomonadota</taxon>
        <taxon>Gammaproteobacteria</taxon>
        <taxon>Legionellales</taxon>
        <taxon>Coxiellaceae</taxon>
        <taxon>Aquicella</taxon>
    </lineage>
</organism>
<dbReference type="InterPro" id="IPR015760">
    <property type="entry name" value="TIF_IF2"/>
</dbReference>
<reference evidence="14 15" key="1">
    <citation type="submission" date="2018-07" db="EMBL/GenBank/DDBJ databases">
        <title>Genomic Encyclopedia of Type Strains, Phase IV (KMG-IV): sequencing the most valuable type-strain genomes for metagenomic binning, comparative biology and taxonomic classification.</title>
        <authorList>
            <person name="Goeker M."/>
        </authorList>
    </citation>
    <scope>NUCLEOTIDE SEQUENCE [LARGE SCALE GENOMIC DNA]</scope>
    <source>
        <strain evidence="14 15">DSM 16500</strain>
    </source>
</reference>
<dbReference type="InterPro" id="IPR000178">
    <property type="entry name" value="TF_IF2_bacterial-like"/>
</dbReference>
<dbReference type="Pfam" id="PF11987">
    <property type="entry name" value="IF-2"/>
    <property type="match status" value="1"/>
</dbReference>
<evidence type="ECO:0000256" key="5">
    <source>
        <dbReference type="ARBA" id="ARBA00022540"/>
    </source>
</evidence>
<dbReference type="InterPro" id="IPR005225">
    <property type="entry name" value="Small_GTP-bd"/>
</dbReference>
<dbReference type="Gene3D" id="3.30.56.50">
    <property type="entry name" value="Putative DNA-binding domain, N-terminal subdomain of bacterial translation initiation factor IF2"/>
    <property type="match status" value="1"/>
</dbReference>
<evidence type="ECO:0000313" key="15">
    <source>
        <dbReference type="Proteomes" id="UP000254720"/>
    </source>
</evidence>
<dbReference type="Pfam" id="PF00009">
    <property type="entry name" value="GTP_EFTU"/>
    <property type="match status" value="1"/>
</dbReference>
<dbReference type="InterPro" id="IPR009000">
    <property type="entry name" value="Transl_B-barrel_sf"/>
</dbReference>
<comment type="function">
    <text evidence="9 10">One of the essential components for the initiation of protein synthesis. Protects formylmethionyl-tRNA from spontaneous hydrolysis and promotes its binding to the 30S ribosomal subunits. Also involved in the hydrolysis of GTP during the formation of the 70S ribosomal complex.</text>
</comment>
<feature type="compositionally biased region" description="Basic and acidic residues" evidence="12">
    <location>
        <begin position="106"/>
        <end position="120"/>
    </location>
</feature>
<evidence type="ECO:0000256" key="7">
    <source>
        <dbReference type="ARBA" id="ARBA00022917"/>
    </source>
</evidence>
<dbReference type="CDD" id="cd03692">
    <property type="entry name" value="mtIF2_IVc"/>
    <property type="match status" value="1"/>
</dbReference>
<keyword evidence="7 9" id="KW-0648">Protein biosynthesis</keyword>
<evidence type="ECO:0000256" key="2">
    <source>
        <dbReference type="ARBA" id="ARBA00007733"/>
    </source>
</evidence>
<gene>
    <name evidence="9" type="primary">infB</name>
    <name evidence="14" type="ORF">C8D86_11564</name>
</gene>
<dbReference type="CDD" id="cd01887">
    <property type="entry name" value="IF2_eIF5B"/>
    <property type="match status" value="1"/>
</dbReference>
<dbReference type="InterPro" id="IPR044145">
    <property type="entry name" value="IF2_II"/>
</dbReference>
<dbReference type="GO" id="GO:0003924">
    <property type="term" value="F:GTPase activity"/>
    <property type="evidence" value="ECO:0007669"/>
    <property type="project" value="UniProtKB-UniRule"/>
</dbReference>
<dbReference type="Pfam" id="PF22042">
    <property type="entry name" value="EF-G_D2"/>
    <property type="match status" value="1"/>
</dbReference>
<dbReference type="Pfam" id="PF03144">
    <property type="entry name" value="GTP_EFTU_D2"/>
    <property type="match status" value="1"/>
</dbReference>
<evidence type="ECO:0000256" key="6">
    <source>
        <dbReference type="ARBA" id="ARBA00022741"/>
    </source>
</evidence>
<dbReference type="GO" id="GO:0005525">
    <property type="term" value="F:GTP binding"/>
    <property type="evidence" value="ECO:0007669"/>
    <property type="project" value="UniProtKB-KW"/>
</dbReference>
<dbReference type="SUPFAM" id="SSF50447">
    <property type="entry name" value="Translation proteins"/>
    <property type="match status" value="2"/>
</dbReference>
<dbReference type="HAMAP" id="MF_00100_B">
    <property type="entry name" value="IF_2_B"/>
    <property type="match status" value="1"/>
</dbReference>
<keyword evidence="8 9" id="KW-0342">GTP-binding</keyword>
<protein>
    <recommendedName>
        <fullName evidence="3 9">Translation initiation factor IF-2</fullName>
    </recommendedName>
</protein>